<keyword evidence="3" id="KW-1185">Reference proteome</keyword>
<reference evidence="2" key="1">
    <citation type="submission" date="2016-01" db="EMBL/GenBank/DDBJ databases">
        <title>Complete genome of Planococcus kocurri type strain.</title>
        <authorList>
            <person name="See-Too W.S."/>
        </authorList>
    </citation>
    <scope>NUCLEOTIDE SEQUENCE [LARGE SCALE GENOMIC DNA]</scope>
    <source>
        <strain evidence="2">ATCC 43650</strain>
    </source>
</reference>
<name>A0ABM5WTP4_9BACL</name>
<dbReference type="Proteomes" id="UP000065533">
    <property type="component" value="Chromosome"/>
</dbReference>
<feature type="transmembrane region" description="Helical" evidence="1">
    <location>
        <begin position="390"/>
        <end position="410"/>
    </location>
</feature>
<protein>
    <submittedName>
        <fullName evidence="2">Transporter</fullName>
    </submittedName>
</protein>
<feature type="transmembrane region" description="Helical" evidence="1">
    <location>
        <begin position="311"/>
        <end position="330"/>
    </location>
</feature>
<feature type="transmembrane region" description="Helical" evidence="1">
    <location>
        <begin position="175"/>
        <end position="202"/>
    </location>
</feature>
<evidence type="ECO:0000313" key="2">
    <source>
        <dbReference type="EMBL" id="ALS77607.1"/>
    </source>
</evidence>
<organism evidence="2 3">
    <name type="scientific">Planococcus kocurii</name>
    <dbReference type="NCBI Taxonomy" id="1374"/>
    <lineage>
        <taxon>Bacteria</taxon>
        <taxon>Bacillati</taxon>
        <taxon>Bacillota</taxon>
        <taxon>Bacilli</taxon>
        <taxon>Bacillales</taxon>
        <taxon>Caryophanaceae</taxon>
        <taxon>Planococcus</taxon>
    </lineage>
</organism>
<feature type="transmembrane region" description="Helical" evidence="1">
    <location>
        <begin position="417"/>
        <end position="436"/>
    </location>
</feature>
<dbReference type="Pfam" id="PF03806">
    <property type="entry name" value="ABG_transport"/>
    <property type="match status" value="1"/>
</dbReference>
<proteinExistence type="predicted"/>
<keyword evidence="1" id="KW-0812">Transmembrane</keyword>
<evidence type="ECO:0000313" key="3">
    <source>
        <dbReference type="Proteomes" id="UP000065533"/>
    </source>
</evidence>
<feature type="transmembrane region" description="Helical" evidence="1">
    <location>
        <begin position="478"/>
        <end position="505"/>
    </location>
</feature>
<accession>A0ABM5WTP4</accession>
<dbReference type="PANTHER" id="PTHR30282:SF0">
    <property type="entry name" value="P-AMINOBENZOYL-GLUTAMATE TRANSPORT PROTEIN"/>
    <property type="match status" value="1"/>
</dbReference>
<feature type="transmembrane region" description="Helical" evidence="1">
    <location>
        <begin position="448"/>
        <end position="466"/>
    </location>
</feature>
<sequence length="515" mass="55798">MKRGPIMKKQVQNGDKQGIFIRFLNIIEKLGNKLPDPFMIFVYLAVVVIIASFIFSLFDASVVHPGTGETLAIQNLLSGLGLQYIVTSMLENFTGFAPLGTVLAIMLGIGLAEKVGLLEIVIRKTILKAPASLVTYAIAFVGIMGNIASDAAQILIPPLAAMVFYKIGRHPLAGLAVGFASAGAGFTANLLIVGTDALLSGISTEAAAILNDQIIVTPADNWYFNIVSVFVLTVVAALVTEKIIEPKLGEYEGDKIIDVSAEENPKANKGLRNAGLAGLAYIMMIIILIAWPDSTLRNEEGGLIPSPFLTGIVPFILGLFIVLGVAYGKTVGVIKNSRDAVNFMGESIKDMSGFIVLIFAASQFIAYFTWTNIGTWIAVNGAELLTQINFTGIYLIIGYILFTSMLNFLISSGSAKWALEAPVFVPLFMQLGYHPAFTQMAYRIGDSSTNIVTPLNPYFIVVLSFVREYDKKAGMGTLISLMIPYTLSFLIVWIIMFLIFFYAGWQFGPGITPYL</sequence>
<keyword evidence="1" id="KW-1133">Transmembrane helix</keyword>
<dbReference type="EMBL" id="CP013661">
    <property type="protein sequence ID" value="ALS77607.1"/>
    <property type="molecule type" value="Genomic_DNA"/>
</dbReference>
<feature type="transmembrane region" description="Helical" evidence="1">
    <location>
        <begin position="38"/>
        <end position="58"/>
    </location>
</feature>
<feature type="transmembrane region" description="Helical" evidence="1">
    <location>
        <begin position="274"/>
        <end position="291"/>
    </location>
</feature>
<dbReference type="InterPro" id="IPR004697">
    <property type="entry name" value="AbgT"/>
</dbReference>
<feature type="transmembrane region" description="Helical" evidence="1">
    <location>
        <begin position="93"/>
        <end position="113"/>
    </location>
</feature>
<keyword evidence="1" id="KW-0472">Membrane</keyword>
<evidence type="ECO:0000256" key="1">
    <source>
        <dbReference type="SAM" id="Phobius"/>
    </source>
</evidence>
<feature type="transmembrane region" description="Helical" evidence="1">
    <location>
        <begin position="351"/>
        <end position="370"/>
    </location>
</feature>
<feature type="transmembrane region" description="Helical" evidence="1">
    <location>
        <begin position="125"/>
        <end position="145"/>
    </location>
</feature>
<dbReference type="PANTHER" id="PTHR30282">
    <property type="entry name" value="P-AMINOBENZOYL GLUTAMATE TRANSPORTER"/>
    <property type="match status" value="1"/>
</dbReference>
<gene>
    <name evidence="2" type="ORF">AUO94_02630</name>
</gene>